<accession>A0A9W8I1U8</accession>
<evidence type="ECO:0000256" key="2">
    <source>
        <dbReference type="SAM" id="SignalP"/>
    </source>
</evidence>
<proteinExistence type="predicted"/>
<name>A0A9W8I1U8_9FUNG</name>
<dbReference type="Proteomes" id="UP001140094">
    <property type="component" value="Unassembled WGS sequence"/>
</dbReference>
<keyword evidence="2" id="KW-0732">Signal</keyword>
<evidence type="ECO:0000313" key="4">
    <source>
        <dbReference type="Proteomes" id="UP001140094"/>
    </source>
</evidence>
<protein>
    <submittedName>
        <fullName evidence="3">Uncharacterized protein</fullName>
    </submittedName>
</protein>
<gene>
    <name evidence="3" type="ORF">H4R20_000097</name>
</gene>
<sequence>MAPKSTTFVLAVALMAAASAYGVENGLYPVAGPEHVPVAEPPHNAGVFVPQPPPPVEVGYTPPQVLVAAQQYDQNKGGQHAAIGPQGAARAGESASVDAVKSHSESSSESDDDSSGLDDSSSSANSLVADAGIGAFVYTAIAGSIASILIGF</sequence>
<evidence type="ECO:0000256" key="1">
    <source>
        <dbReference type="SAM" id="MobiDB-lite"/>
    </source>
</evidence>
<feature type="signal peptide" evidence="2">
    <location>
        <begin position="1"/>
        <end position="22"/>
    </location>
</feature>
<feature type="region of interest" description="Disordered" evidence="1">
    <location>
        <begin position="76"/>
        <end position="123"/>
    </location>
</feature>
<reference evidence="3" key="1">
    <citation type="submission" date="2022-07" db="EMBL/GenBank/DDBJ databases">
        <title>Phylogenomic reconstructions and comparative analyses of Kickxellomycotina fungi.</title>
        <authorList>
            <person name="Reynolds N.K."/>
            <person name="Stajich J.E."/>
            <person name="Barry K."/>
            <person name="Grigoriev I.V."/>
            <person name="Crous P."/>
            <person name="Smith M.E."/>
        </authorList>
    </citation>
    <scope>NUCLEOTIDE SEQUENCE</scope>
    <source>
        <strain evidence="3">NRRL 1565</strain>
    </source>
</reference>
<evidence type="ECO:0000313" key="3">
    <source>
        <dbReference type="EMBL" id="KAJ2809477.1"/>
    </source>
</evidence>
<dbReference type="EMBL" id="JANBUO010000002">
    <property type="protein sequence ID" value="KAJ2809477.1"/>
    <property type="molecule type" value="Genomic_DNA"/>
</dbReference>
<comment type="caution">
    <text evidence="3">The sequence shown here is derived from an EMBL/GenBank/DDBJ whole genome shotgun (WGS) entry which is preliminary data.</text>
</comment>
<keyword evidence="4" id="KW-1185">Reference proteome</keyword>
<feature type="chain" id="PRO_5040903651" evidence="2">
    <location>
        <begin position="23"/>
        <end position="152"/>
    </location>
</feature>
<dbReference type="AlphaFoldDB" id="A0A9W8I1U8"/>
<organism evidence="3 4">
    <name type="scientific">Coemansia guatemalensis</name>
    <dbReference type="NCBI Taxonomy" id="2761395"/>
    <lineage>
        <taxon>Eukaryota</taxon>
        <taxon>Fungi</taxon>
        <taxon>Fungi incertae sedis</taxon>
        <taxon>Zoopagomycota</taxon>
        <taxon>Kickxellomycotina</taxon>
        <taxon>Kickxellomycetes</taxon>
        <taxon>Kickxellales</taxon>
        <taxon>Kickxellaceae</taxon>
        <taxon>Coemansia</taxon>
    </lineage>
</organism>
<dbReference type="OrthoDB" id="5596411at2759"/>